<dbReference type="HAMAP" id="MF_00478">
    <property type="entry name" value="RsxE_RnfE"/>
    <property type="match status" value="1"/>
</dbReference>
<comment type="subunit">
    <text evidence="9">The complex is composed of six subunits: RnfA, RnfB, RnfC, RnfD, RnfE and RnfG.</text>
</comment>
<evidence type="ECO:0000256" key="8">
    <source>
        <dbReference type="ARBA" id="ARBA00023136"/>
    </source>
</evidence>
<dbReference type="Pfam" id="PF02508">
    <property type="entry name" value="Rnf-Nqr"/>
    <property type="match status" value="1"/>
</dbReference>
<feature type="transmembrane region" description="Helical" evidence="9">
    <location>
        <begin position="102"/>
        <end position="118"/>
    </location>
</feature>
<evidence type="ECO:0000256" key="4">
    <source>
        <dbReference type="ARBA" id="ARBA00022692"/>
    </source>
</evidence>
<keyword evidence="4 9" id="KW-0812">Transmembrane</keyword>
<feature type="transmembrane region" description="Helical" evidence="9">
    <location>
        <begin position="21"/>
        <end position="40"/>
    </location>
</feature>
<evidence type="ECO:0000256" key="5">
    <source>
        <dbReference type="ARBA" id="ARBA00022967"/>
    </source>
</evidence>
<dbReference type="GO" id="GO:0005886">
    <property type="term" value="C:plasma membrane"/>
    <property type="evidence" value="ECO:0007669"/>
    <property type="project" value="UniProtKB-SubCell"/>
</dbReference>
<comment type="subcellular location">
    <subcellularLocation>
        <location evidence="9">Cell inner membrane</location>
        <topology evidence="9">Multi-pass membrane protein</topology>
    </subcellularLocation>
    <subcellularLocation>
        <location evidence="1">Endomembrane system</location>
        <topology evidence="1">Multi-pass membrane protein</topology>
    </subcellularLocation>
</comment>
<evidence type="ECO:0000256" key="3">
    <source>
        <dbReference type="ARBA" id="ARBA00022519"/>
    </source>
</evidence>
<comment type="similarity">
    <text evidence="9">Belongs to the NqrDE/RnfAE family.</text>
</comment>
<accession>A0A450SHK4</accession>
<reference evidence="12" key="1">
    <citation type="submission" date="2019-02" db="EMBL/GenBank/DDBJ databases">
        <authorList>
            <person name="Gruber-Vodicka R. H."/>
            <person name="Seah K. B. B."/>
        </authorList>
    </citation>
    <scope>NUCLEOTIDE SEQUENCE</scope>
    <source>
        <strain evidence="12">BECK_BZ163</strain>
        <strain evidence="13">BECK_BZ164</strain>
        <strain evidence="11">BECK_BZ165</strain>
    </source>
</reference>
<evidence type="ECO:0000313" key="11">
    <source>
        <dbReference type="EMBL" id="VFJ52644.1"/>
    </source>
</evidence>
<dbReference type="EC" id="7.-.-.-" evidence="9"/>
<organism evidence="12">
    <name type="scientific">Candidatus Kentrum sp. FM</name>
    <dbReference type="NCBI Taxonomy" id="2126340"/>
    <lineage>
        <taxon>Bacteria</taxon>
        <taxon>Pseudomonadati</taxon>
        <taxon>Pseudomonadota</taxon>
        <taxon>Gammaproteobacteria</taxon>
        <taxon>Candidatus Kentrum</taxon>
    </lineage>
</organism>
<proteinExistence type="inferred from homology"/>
<dbReference type="InterPro" id="IPR003667">
    <property type="entry name" value="NqrDE/RnfAE"/>
</dbReference>
<evidence type="ECO:0000256" key="9">
    <source>
        <dbReference type="HAMAP-Rule" id="MF_00478"/>
    </source>
</evidence>
<evidence type="ECO:0000256" key="10">
    <source>
        <dbReference type="SAM" id="MobiDB-lite"/>
    </source>
</evidence>
<keyword evidence="7 9" id="KW-1133">Transmembrane helix</keyword>
<comment type="function">
    <text evidence="9">Part of a membrane-bound complex that couples electron transfer with translocation of ions across the membrane.</text>
</comment>
<feature type="region of interest" description="Disordered" evidence="10">
    <location>
        <begin position="204"/>
        <end position="227"/>
    </location>
</feature>
<keyword evidence="3 9" id="KW-0997">Cell inner membrane</keyword>
<feature type="transmembrane region" description="Helical" evidence="9">
    <location>
        <begin position="75"/>
        <end position="96"/>
    </location>
</feature>
<keyword evidence="9" id="KW-1003">Cell membrane</keyword>
<feature type="transmembrane region" description="Helical" evidence="9">
    <location>
        <begin position="173"/>
        <end position="194"/>
    </location>
</feature>
<keyword evidence="8 9" id="KW-0472">Membrane</keyword>
<feature type="transmembrane region" description="Helical" evidence="9">
    <location>
        <begin position="130"/>
        <end position="153"/>
    </location>
</feature>
<keyword evidence="5 9" id="KW-1278">Translocase</keyword>
<evidence type="ECO:0000313" key="13">
    <source>
        <dbReference type="EMBL" id="VFK09378.1"/>
    </source>
</evidence>
<evidence type="ECO:0000256" key="2">
    <source>
        <dbReference type="ARBA" id="ARBA00022448"/>
    </source>
</evidence>
<evidence type="ECO:0000256" key="7">
    <source>
        <dbReference type="ARBA" id="ARBA00022989"/>
    </source>
</evidence>
<evidence type="ECO:0000256" key="1">
    <source>
        <dbReference type="ARBA" id="ARBA00004127"/>
    </source>
</evidence>
<dbReference type="GO" id="GO:0012505">
    <property type="term" value="C:endomembrane system"/>
    <property type="evidence" value="ECO:0007669"/>
    <property type="project" value="UniProtKB-SubCell"/>
</dbReference>
<name>A0A450SHK4_9GAMM</name>
<evidence type="ECO:0000256" key="6">
    <source>
        <dbReference type="ARBA" id="ARBA00022982"/>
    </source>
</evidence>
<dbReference type="EMBL" id="CAADEZ010000105">
    <property type="protein sequence ID" value="VFJ52652.1"/>
    <property type="molecule type" value="Genomic_DNA"/>
</dbReference>
<protein>
    <recommendedName>
        <fullName evidence="9">Ion-translocating oxidoreductase complex subunit E</fullName>
        <ecNumber evidence="9">7.-.-.-</ecNumber>
    </recommendedName>
    <alternativeName>
        <fullName evidence="9">Rnf electron transport complex subunit E</fullName>
    </alternativeName>
</protein>
<dbReference type="PANTHER" id="PTHR30586:SF0">
    <property type="entry name" value="ION-TRANSLOCATING OXIDOREDUCTASE COMPLEX SUBUNIT E"/>
    <property type="match status" value="1"/>
</dbReference>
<keyword evidence="6 9" id="KW-0249">Electron transport</keyword>
<evidence type="ECO:0000313" key="12">
    <source>
        <dbReference type="EMBL" id="VFJ52652.1"/>
    </source>
</evidence>
<keyword evidence="2 9" id="KW-0813">Transport</keyword>
<dbReference type="PANTHER" id="PTHR30586">
    <property type="entry name" value="ELECTRON TRANSPORT COMPLEX PROTEIN RNFE"/>
    <property type="match status" value="1"/>
</dbReference>
<dbReference type="EMBL" id="CAADFA010000111">
    <property type="protein sequence ID" value="VFJ52644.1"/>
    <property type="molecule type" value="Genomic_DNA"/>
</dbReference>
<gene>
    <name evidence="9" type="primary">rnfE</name>
    <name evidence="12" type="ORF">BECKFM1743A_GA0114220_101055</name>
    <name evidence="13" type="ORF">BECKFM1743B_GA0114221_101037</name>
    <name evidence="11" type="ORF">BECKFM1743C_GA0114222_101116</name>
</gene>
<dbReference type="InterPro" id="IPR010968">
    <property type="entry name" value="RnfE"/>
</dbReference>
<dbReference type="GO" id="GO:0022900">
    <property type="term" value="P:electron transport chain"/>
    <property type="evidence" value="ECO:0007669"/>
    <property type="project" value="UniProtKB-UniRule"/>
</dbReference>
<dbReference type="PIRSF" id="PIRSF006102">
    <property type="entry name" value="NQR_DE"/>
    <property type="match status" value="1"/>
</dbReference>
<feature type="transmembrane region" description="Helical" evidence="9">
    <location>
        <begin position="46"/>
        <end position="63"/>
    </location>
</feature>
<dbReference type="AlphaFoldDB" id="A0A450SHK4"/>
<dbReference type="EMBL" id="CAADFL010000103">
    <property type="protein sequence ID" value="VFK09378.1"/>
    <property type="molecule type" value="Genomic_DNA"/>
</dbReference>
<sequence>MIAKPNTTRWELTKGFWRDNPLLVQMLGLCPMLAVTNTAINALAMGLATFFVLVSSSFFVSLLRGLIPKQVRISCFIIIIATFVTVADFTLLALFPGLHKELGAFIPLIVANCMILGRQEAFAANHPVGAALADAIGMAGGFLFALFVLGSIREIFGSGSFLGFSLLGPAFEPWVVMLLPPGGFLTLGFILLLFNRARHRQTRVPSPAKDESAGHSLQSAAPVEKYT</sequence>
<dbReference type="NCBIfam" id="NF009070">
    <property type="entry name" value="PRK12405.1"/>
    <property type="match status" value="1"/>
</dbReference>
<dbReference type="NCBIfam" id="TIGR01948">
    <property type="entry name" value="rnfE"/>
    <property type="match status" value="1"/>
</dbReference>